<dbReference type="AlphaFoldDB" id="A0ABC8SJJ6"/>
<evidence type="ECO:0000313" key="1">
    <source>
        <dbReference type="EMBL" id="CAK9157372.1"/>
    </source>
</evidence>
<name>A0ABC8SJJ6_9AQUA</name>
<gene>
    <name evidence="1" type="ORF">ILEXP_LOCUS25920</name>
</gene>
<organism evidence="1 2">
    <name type="scientific">Ilex paraguariensis</name>
    <name type="common">yerba mate</name>
    <dbReference type="NCBI Taxonomy" id="185542"/>
    <lineage>
        <taxon>Eukaryota</taxon>
        <taxon>Viridiplantae</taxon>
        <taxon>Streptophyta</taxon>
        <taxon>Embryophyta</taxon>
        <taxon>Tracheophyta</taxon>
        <taxon>Spermatophyta</taxon>
        <taxon>Magnoliopsida</taxon>
        <taxon>eudicotyledons</taxon>
        <taxon>Gunneridae</taxon>
        <taxon>Pentapetalae</taxon>
        <taxon>asterids</taxon>
        <taxon>campanulids</taxon>
        <taxon>Aquifoliales</taxon>
        <taxon>Aquifoliaceae</taxon>
        <taxon>Ilex</taxon>
    </lineage>
</organism>
<sequence>MAGICCYAGPSPILQARKINGFRCYSRAPNNVKKEKPTPQLLKIAVSGVTELLRLFSSSSKNRKSTSFWRRGCMNSGATSIQICPSQFITNFAK</sequence>
<keyword evidence="2" id="KW-1185">Reference proteome</keyword>
<dbReference type="EMBL" id="CAUOFW020002982">
    <property type="protein sequence ID" value="CAK9157372.1"/>
    <property type="molecule type" value="Genomic_DNA"/>
</dbReference>
<comment type="caution">
    <text evidence="1">The sequence shown here is derived from an EMBL/GenBank/DDBJ whole genome shotgun (WGS) entry which is preliminary data.</text>
</comment>
<proteinExistence type="predicted"/>
<reference evidence="1 2" key="1">
    <citation type="submission" date="2024-02" db="EMBL/GenBank/DDBJ databases">
        <authorList>
            <person name="Vignale AGUSTIN F."/>
            <person name="Sosa J E."/>
            <person name="Modenutti C."/>
        </authorList>
    </citation>
    <scope>NUCLEOTIDE SEQUENCE [LARGE SCALE GENOMIC DNA]</scope>
</reference>
<dbReference type="Proteomes" id="UP001642360">
    <property type="component" value="Unassembled WGS sequence"/>
</dbReference>
<evidence type="ECO:0000313" key="2">
    <source>
        <dbReference type="Proteomes" id="UP001642360"/>
    </source>
</evidence>
<protein>
    <submittedName>
        <fullName evidence="1">Uncharacterized protein</fullName>
    </submittedName>
</protein>
<accession>A0ABC8SJJ6</accession>